<dbReference type="PANTHER" id="PTHR33939">
    <property type="entry name" value="PROTEIN CBG22215"/>
    <property type="match status" value="1"/>
</dbReference>
<dbReference type="InterPro" id="IPR036397">
    <property type="entry name" value="RNaseH_sf"/>
</dbReference>
<dbReference type="EMBL" id="CAJNOL010001818">
    <property type="protein sequence ID" value="CAF1423702.1"/>
    <property type="molecule type" value="Genomic_DNA"/>
</dbReference>
<dbReference type="Proteomes" id="UP000663870">
    <property type="component" value="Unassembled WGS sequence"/>
</dbReference>
<dbReference type="PANTHER" id="PTHR33939:SF1">
    <property type="entry name" value="DUF4371 DOMAIN-CONTAINING PROTEIN"/>
    <property type="match status" value="1"/>
</dbReference>
<evidence type="ECO:0000313" key="3">
    <source>
        <dbReference type="Proteomes" id="UP000663854"/>
    </source>
</evidence>
<reference evidence="1" key="1">
    <citation type="submission" date="2021-02" db="EMBL/GenBank/DDBJ databases">
        <authorList>
            <person name="Nowell W R."/>
        </authorList>
    </citation>
    <scope>NUCLEOTIDE SEQUENCE</scope>
</reference>
<evidence type="ECO:0000313" key="1">
    <source>
        <dbReference type="EMBL" id="CAF1170090.1"/>
    </source>
</evidence>
<dbReference type="Proteomes" id="UP000663854">
    <property type="component" value="Unassembled WGS sequence"/>
</dbReference>
<evidence type="ECO:0000313" key="4">
    <source>
        <dbReference type="Proteomes" id="UP000663870"/>
    </source>
</evidence>
<proteinExistence type="predicted"/>
<comment type="caution">
    <text evidence="1">The sequence shown here is derived from an EMBL/GenBank/DDBJ whole genome shotgun (WGS) entry which is preliminary data.</text>
</comment>
<dbReference type="AlphaFoldDB" id="A0A814U4R4"/>
<protein>
    <recommendedName>
        <fullName evidence="5">Tc1-like transposase DDE domain-containing protein</fullName>
    </recommendedName>
</protein>
<dbReference type="EMBL" id="CAJNOH010001057">
    <property type="protein sequence ID" value="CAF1170090.1"/>
    <property type="molecule type" value="Genomic_DNA"/>
</dbReference>
<evidence type="ECO:0008006" key="5">
    <source>
        <dbReference type="Google" id="ProtNLM"/>
    </source>
</evidence>
<accession>A0A814U4R4</accession>
<keyword evidence="4" id="KW-1185">Reference proteome</keyword>
<name>A0A814U4R4_9BILA</name>
<sequence length="198" mass="23168">MDSKHFLAWIDRATSLLRKQLDQHVKIVLIIDNATWHNQLTEDTIPPKRAWRKDLAVQWLINHNIRVPFKATKAELLMLAFDKLPPKRYLVDEAAKKYNVDILRLPVKHCRLNPIELAWAGLKNYVRDKNVNCSLSDVGHLAYEWMTSLSRTTSIGYINETRKIEDTFKKSDRVIEEIEEELVDEGEKVDSVEEEMND</sequence>
<dbReference type="GO" id="GO:0003676">
    <property type="term" value="F:nucleic acid binding"/>
    <property type="evidence" value="ECO:0007669"/>
    <property type="project" value="InterPro"/>
</dbReference>
<dbReference type="Gene3D" id="3.30.420.10">
    <property type="entry name" value="Ribonuclease H-like superfamily/Ribonuclease H"/>
    <property type="match status" value="1"/>
</dbReference>
<organism evidence="1 3">
    <name type="scientific">Rotaria sordida</name>
    <dbReference type="NCBI Taxonomy" id="392033"/>
    <lineage>
        <taxon>Eukaryota</taxon>
        <taxon>Metazoa</taxon>
        <taxon>Spiralia</taxon>
        <taxon>Gnathifera</taxon>
        <taxon>Rotifera</taxon>
        <taxon>Eurotatoria</taxon>
        <taxon>Bdelloidea</taxon>
        <taxon>Philodinida</taxon>
        <taxon>Philodinidae</taxon>
        <taxon>Rotaria</taxon>
    </lineage>
</organism>
<gene>
    <name evidence="2" type="ORF">JXQ802_LOCUS36014</name>
    <name evidence="1" type="ORF">PYM288_LOCUS23226</name>
</gene>
<evidence type="ECO:0000313" key="2">
    <source>
        <dbReference type="EMBL" id="CAF1423702.1"/>
    </source>
</evidence>